<dbReference type="InterPro" id="IPR008988">
    <property type="entry name" value="Transcriptional_repressor_C"/>
</dbReference>
<dbReference type="OrthoDB" id="9811076at2"/>
<proteinExistence type="predicted"/>
<accession>A0A1X6WPY3</accession>
<dbReference type="GO" id="GO:0046914">
    <property type="term" value="F:transition metal ion binding"/>
    <property type="evidence" value="ECO:0007669"/>
    <property type="project" value="InterPro"/>
</dbReference>
<evidence type="ECO:0000256" key="1">
    <source>
        <dbReference type="ARBA" id="ARBA00023004"/>
    </source>
</evidence>
<evidence type="ECO:0000313" key="3">
    <source>
        <dbReference type="EMBL" id="SLM86318.1"/>
    </source>
</evidence>
<evidence type="ECO:0000259" key="2">
    <source>
        <dbReference type="SMART" id="SM00899"/>
    </source>
</evidence>
<sequence>MNLLAIHTQEEAIIENIIHPDEEMKRRLFDLGFYKGTIVKKVLVSPKGDPIAYRVRGTTIALRNSDAQYIEVKKNNAN</sequence>
<dbReference type="PANTHER" id="PTHR42954:SF2">
    <property type="entry name" value="FE(2+) TRANSPORT PROTEIN A"/>
    <property type="match status" value="1"/>
</dbReference>
<dbReference type="SUPFAM" id="SSF50037">
    <property type="entry name" value="C-terminal domain of transcriptional repressors"/>
    <property type="match status" value="1"/>
</dbReference>
<keyword evidence="1" id="KW-0408">Iron</keyword>
<dbReference type="InterPro" id="IPR038157">
    <property type="entry name" value="FeoA_core_dom"/>
</dbReference>
<dbReference type="Proteomes" id="UP000195918">
    <property type="component" value="Unassembled WGS sequence"/>
</dbReference>
<dbReference type="InterPro" id="IPR052713">
    <property type="entry name" value="FeoA"/>
</dbReference>
<dbReference type="EMBL" id="FWFD01000015">
    <property type="protein sequence ID" value="SLM86318.1"/>
    <property type="molecule type" value="Genomic_DNA"/>
</dbReference>
<name>A0A1X6WPY3_9ENTE</name>
<dbReference type="PANTHER" id="PTHR42954">
    <property type="entry name" value="FE(2+) TRANSPORT PROTEIN A"/>
    <property type="match status" value="1"/>
</dbReference>
<keyword evidence="4" id="KW-1185">Reference proteome</keyword>
<feature type="domain" description="Ferrous iron transporter FeoA-like" evidence="2">
    <location>
        <begin position="1"/>
        <end position="74"/>
    </location>
</feature>
<dbReference type="SMART" id="SM00899">
    <property type="entry name" value="FeoA"/>
    <property type="match status" value="1"/>
</dbReference>
<organism evidence="3 4">
    <name type="scientific">Vagococcus fluvialis bH819</name>
    <dbReference type="NCBI Taxonomy" id="1255619"/>
    <lineage>
        <taxon>Bacteria</taxon>
        <taxon>Bacillati</taxon>
        <taxon>Bacillota</taxon>
        <taxon>Bacilli</taxon>
        <taxon>Lactobacillales</taxon>
        <taxon>Enterococcaceae</taxon>
        <taxon>Vagococcus</taxon>
    </lineage>
</organism>
<dbReference type="Gene3D" id="2.30.30.90">
    <property type="match status" value="1"/>
</dbReference>
<reference evidence="4" key="1">
    <citation type="submission" date="2017-02" db="EMBL/GenBank/DDBJ databases">
        <authorList>
            <person name="Dridi B."/>
        </authorList>
    </citation>
    <scope>NUCLEOTIDE SEQUENCE [LARGE SCALE GENOMIC DNA]</scope>
    <source>
        <strain evidence="4">bH819</strain>
    </source>
</reference>
<dbReference type="InterPro" id="IPR007167">
    <property type="entry name" value="Fe-transptr_FeoA-like"/>
</dbReference>
<evidence type="ECO:0000313" key="4">
    <source>
        <dbReference type="Proteomes" id="UP000195918"/>
    </source>
</evidence>
<dbReference type="Pfam" id="PF04023">
    <property type="entry name" value="FeoA"/>
    <property type="match status" value="1"/>
</dbReference>
<gene>
    <name evidence="3" type="ORF">FM121_09525</name>
</gene>
<protein>
    <recommendedName>
        <fullName evidence="2">Ferrous iron transporter FeoA-like domain-containing protein</fullName>
    </recommendedName>
</protein>
<dbReference type="AlphaFoldDB" id="A0A1X6WPY3"/>
<dbReference type="RefSeq" id="WP_086951951.1">
    <property type="nucleotide sequence ID" value="NZ_FWFD01000015.1"/>
</dbReference>